<keyword evidence="2" id="KW-1185">Reference proteome</keyword>
<dbReference type="Proteomes" id="UP000652761">
    <property type="component" value="Unassembled WGS sequence"/>
</dbReference>
<accession>A0A843VYT7</accession>
<protein>
    <submittedName>
        <fullName evidence="1">Uncharacterized protein</fullName>
    </submittedName>
</protein>
<name>A0A843VYT7_COLES</name>
<gene>
    <name evidence="1" type="ORF">Taro_036872</name>
</gene>
<dbReference type="EMBL" id="NMUH01003151">
    <property type="protein sequence ID" value="MQM04083.1"/>
    <property type="molecule type" value="Genomic_DNA"/>
</dbReference>
<reference evidence="1" key="1">
    <citation type="submission" date="2017-07" db="EMBL/GenBank/DDBJ databases">
        <title>Taro Niue Genome Assembly and Annotation.</title>
        <authorList>
            <person name="Atibalentja N."/>
            <person name="Keating K."/>
            <person name="Fields C.J."/>
        </authorList>
    </citation>
    <scope>NUCLEOTIDE SEQUENCE</scope>
    <source>
        <strain evidence="1">Niue_2</strain>
        <tissue evidence="1">Leaf</tissue>
    </source>
</reference>
<evidence type="ECO:0000313" key="2">
    <source>
        <dbReference type="Proteomes" id="UP000652761"/>
    </source>
</evidence>
<proteinExistence type="predicted"/>
<organism evidence="1 2">
    <name type="scientific">Colocasia esculenta</name>
    <name type="common">Wild taro</name>
    <name type="synonym">Arum esculentum</name>
    <dbReference type="NCBI Taxonomy" id="4460"/>
    <lineage>
        <taxon>Eukaryota</taxon>
        <taxon>Viridiplantae</taxon>
        <taxon>Streptophyta</taxon>
        <taxon>Embryophyta</taxon>
        <taxon>Tracheophyta</taxon>
        <taxon>Spermatophyta</taxon>
        <taxon>Magnoliopsida</taxon>
        <taxon>Liliopsida</taxon>
        <taxon>Araceae</taxon>
        <taxon>Aroideae</taxon>
        <taxon>Colocasieae</taxon>
        <taxon>Colocasia</taxon>
    </lineage>
</organism>
<comment type="caution">
    <text evidence="1">The sequence shown here is derived from an EMBL/GenBank/DDBJ whole genome shotgun (WGS) entry which is preliminary data.</text>
</comment>
<sequence>MEQTSVPQRNFAIINIMKCHVVGRRLIEGMIGLGLLSQLKFRMPQLAPGTITWENMFSVDRGFSTCAKGPLEAYALSDDKVDS</sequence>
<dbReference type="AlphaFoldDB" id="A0A843VYT7"/>
<evidence type="ECO:0000313" key="1">
    <source>
        <dbReference type="EMBL" id="MQM04083.1"/>
    </source>
</evidence>